<organism evidence="1 2">
    <name type="scientific">Brevundimonas subvibrioides</name>
    <dbReference type="NCBI Taxonomy" id="74313"/>
    <lineage>
        <taxon>Bacteria</taxon>
        <taxon>Pseudomonadati</taxon>
        <taxon>Pseudomonadota</taxon>
        <taxon>Alphaproteobacteria</taxon>
        <taxon>Caulobacterales</taxon>
        <taxon>Caulobacteraceae</taxon>
        <taxon>Brevundimonas</taxon>
    </lineage>
</organism>
<dbReference type="GO" id="GO:0008168">
    <property type="term" value="F:methyltransferase activity"/>
    <property type="evidence" value="ECO:0007669"/>
    <property type="project" value="UniProtKB-KW"/>
</dbReference>
<evidence type="ECO:0000313" key="2">
    <source>
        <dbReference type="Proteomes" id="UP000216147"/>
    </source>
</evidence>
<keyword evidence="1" id="KW-0489">Methyltransferase</keyword>
<dbReference type="PROSITE" id="PS51257">
    <property type="entry name" value="PROKAR_LIPOPROTEIN"/>
    <property type="match status" value="1"/>
</dbReference>
<evidence type="ECO:0000313" key="1">
    <source>
        <dbReference type="EMBL" id="OYX57576.1"/>
    </source>
</evidence>
<protein>
    <submittedName>
        <fullName evidence="1">Methyltransferase type 11</fullName>
    </submittedName>
</protein>
<gene>
    <name evidence="1" type="ORF">B7Y86_05410</name>
</gene>
<dbReference type="GO" id="GO:0032259">
    <property type="term" value="P:methylation"/>
    <property type="evidence" value="ECO:0007669"/>
    <property type="project" value="UniProtKB-KW"/>
</dbReference>
<keyword evidence="1" id="KW-0808">Transferase</keyword>
<accession>A0A258HL12</accession>
<name>A0A258HL12_9CAUL</name>
<reference evidence="1 2" key="1">
    <citation type="submission" date="2017-03" db="EMBL/GenBank/DDBJ databases">
        <title>Lifting the veil on microbial sulfur biogeochemistry in mining wastewaters.</title>
        <authorList>
            <person name="Kantor R.S."/>
            <person name="Colenbrander Nelson T."/>
            <person name="Marshall S."/>
            <person name="Bennett D."/>
            <person name="Apte S."/>
            <person name="Camacho D."/>
            <person name="Thomas B.C."/>
            <person name="Warren L.A."/>
            <person name="Banfield J.F."/>
        </authorList>
    </citation>
    <scope>NUCLEOTIDE SEQUENCE [LARGE SCALE GENOMIC DNA]</scope>
    <source>
        <strain evidence="1">32-68-21</strain>
    </source>
</reference>
<comment type="caution">
    <text evidence="1">The sequence shown here is derived from an EMBL/GenBank/DDBJ whole genome shotgun (WGS) entry which is preliminary data.</text>
</comment>
<dbReference type="EMBL" id="NCEQ01000005">
    <property type="protein sequence ID" value="OYX57576.1"/>
    <property type="molecule type" value="Genomic_DNA"/>
</dbReference>
<dbReference type="Proteomes" id="UP000216147">
    <property type="component" value="Unassembled WGS sequence"/>
</dbReference>
<sequence>MRLLLATICTASLMTAACDGESVRISTTTTDSGPRGVLKVIDTLQCPETIGVLTRKGTAHAGGATCLYSGPRGAEVTLQLVTLRDQTADAVLRRFETTLAADMPHTTAELRASADATRAQTAADEARSQADVAADVAAVEADAAASAADSAHVRAPGMAIDAEGDRARVRLPGMSVDAEGDKASVRFGGFSINADDSSQRVDISSSDESVSVQAHDDAAEIRTRAPGEATRRTYMLTDRTPADEGWRLVGFEARGPVGGPIVIATVRAKDRDSDGVFDSAKDLVALNVGE</sequence>
<proteinExistence type="predicted"/>
<dbReference type="AlphaFoldDB" id="A0A258HL12"/>